<reference evidence="1" key="1">
    <citation type="journal article" date="2020" name="mSystems">
        <title>Genome- and Community-Level Interaction Insights into Carbon Utilization and Element Cycling Functions of Hydrothermarchaeota in Hydrothermal Sediment.</title>
        <authorList>
            <person name="Zhou Z."/>
            <person name="Liu Y."/>
            <person name="Xu W."/>
            <person name="Pan J."/>
            <person name="Luo Z.H."/>
            <person name="Li M."/>
        </authorList>
    </citation>
    <scope>NUCLEOTIDE SEQUENCE [LARGE SCALE GENOMIC DNA]</scope>
    <source>
        <strain evidence="1">SpSt-210</strain>
    </source>
</reference>
<proteinExistence type="predicted"/>
<evidence type="ECO:0000313" key="1">
    <source>
        <dbReference type="EMBL" id="HEG89891.1"/>
    </source>
</evidence>
<comment type="caution">
    <text evidence="1">The sequence shown here is derived from an EMBL/GenBank/DDBJ whole genome shotgun (WGS) entry which is preliminary data.</text>
</comment>
<accession>A0A831X0R4</accession>
<protein>
    <submittedName>
        <fullName evidence="1">Uncharacterized protein</fullName>
    </submittedName>
</protein>
<organism evidence="1">
    <name type="scientific">Thermorudis peleae</name>
    <dbReference type="NCBI Taxonomy" id="1382356"/>
    <lineage>
        <taxon>Bacteria</taxon>
        <taxon>Pseudomonadati</taxon>
        <taxon>Thermomicrobiota</taxon>
        <taxon>Thermomicrobia</taxon>
        <taxon>Thermomicrobia incertae sedis</taxon>
        <taxon>Thermorudis</taxon>
    </lineage>
</organism>
<dbReference type="AlphaFoldDB" id="A0A831X0R4"/>
<sequence>MGVLGSGEPEEVIPKLLQQAAAYDAVNGPRAVAPALHLIYAVAQANPTADGSYLARMPDETLRRHLAAAEQHDLLVFLDIQLGHSTVDAELSRILGYLEQPRVHLALDPEFATGPDHASGTIVGGIDASDINRAQEMLQRLVEEHRLPDKILIVHQFVPSMIRKKSEIQDFPNVDLVIDQDGFGRSEQKVANYEQFVRADGAEHGGFKLFYEQDLDLMMPEQVVALTPQPDVVIYQ</sequence>
<name>A0A831X0R4_9BACT</name>
<dbReference type="EMBL" id="DSIY01000007">
    <property type="protein sequence ID" value="HEG89891.1"/>
    <property type="molecule type" value="Genomic_DNA"/>
</dbReference>
<gene>
    <name evidence="1" type="ORF">ENP34_00355</name>
</gene>